<dbReference type="AlphaFoldDB" id="A0A420PHU1"/>
<dbReference type="PROSITE" id="PS50082">
    <property type="entry name" value="WD_REPEATS_2"/>
    <property type="match status" value="12"/>
</dbReference>
<keyword evidence="1 3" id="KW-0853">WD repeat</keyword>
<dbReference type="Pfam" id="PF00400">
    <property type="entry name" value="WD40"/>
    <property type="match status" value="12"/>
</dbReference>
<feature type="domain" description="NACHT" evidence="5">
    <location>
        <begin position="100"/>
        <end position="323"/>
    </location>
</feature>
<dbReference type="VEuPathDB" id="FungiDB:HZS61_011350"/>
<dbReference type="InterPro" id="IPR011047">
    <property type="entry name" value="Quinoprotein_ADH-like_sf"/>
</dbReference>
<dbReference type="EMBL" id="MRCY01000204">
    <property type="protein sequence ID" value="RKK92072.1"/>
    <property type="molecule type" value="Genomic_DNA"/>
</dbReference>
<dbReference type="SUPFAM" id="SSF50978">
    <property type="entry name" value="WD40 repeat-like"/>
    <property type="match status" value="1"/>
</dbReference>
<dbReference type="PROSITE" id="PS50294">
    <property type="entry name" value="WD_REPEATS_REGION"/>
    <property type="match status" value="12"/>
</dbReference>
<dbReference type="VEuPathDB" id="FungiDB:FOXG_19634"/>
<dbReference type="VEuPathDB" id="FungiDB:FOMG_19496"/>
<dbReference type="InterPro" id="IPR001680">
    <property type="entry name" value="WD40_rpt"/>
</dbReference>
<dbReference type="CDD" id="cd00200">
    <property type="entry name" value="WD40"/>
    <property type="match status" value="2"/>
</dbReference>
<feature type="repeat" description="WD" evidence="3">
    <location>
        <begin position="921"/>
        <end position="962"/>
    </location>
</feature>
<dbReference type="PANTHER" id="PTHR19848">
    <property type="entry name" value="WD40 REPEAT PROTEIN"/>
    <property type="match status" value="1"/>
</dbReference>
<dbReference type="Gene3D" id="2.130.10.10">
    <property type="entry name" value="YVTN repeat-like/Quinoprotein amine dehydrogenase"/>
    <property type="match status" value="6"/>
</dbReference>
<dbReference type="SUPFAM" id="SSF50998">
    <property type="entry name" value="Quinoprotein alcohol dehydrogenase-like"/>
    <property type="match status" value="1"/>
</dbReference>
<feature type="repeat" description="WD" evidence="3">
    <location>
        <begin position="627"/>
        <end position="668"/>
    </location>
</feature>
<dbReference type="PRINTS" id="PR00320">
    <property type="entry name" value="GPROTEINBRPT"/>
</dbReference>
<dbReference type="InterPro" id="IPR020472">
    <property type="entry name" value="WD40_PAC1"/>
</dbReference>
<dbReference type="InterPro" id="IPR019775">
    <property type="entry name" value="WD40_repeat_CS"/>
</dbReference>
<feature type="repeat" description="WD" evidence="3">
    <location>
        <begin position="1089"/>
        <end position="1130"/>
    </location>
</feature>
<dbReference type="VEuPathDB" id="FungiDB:FOIG_16513"/>
<dbReference type="FunFam" id="3.40.50.300:FF:001638">
    <property type="entry name" value="NACHT and WD40 domain protein"/>
    <property type="match status" value="1"/>
</dbReference>
<dbReference type="VEuPathDB" id="FungiDB:FOXG_06546"/>
<dbReference type="Pfam" id="PF24883">
    <property type="entry name" value="NPHP3_N"/>
    <property type="match status" value="1"/>
</dbReference>
<feature type="repeat" description="WD" evidence="3">
    <location>
        <begin position="1047"/>
        <end position="1088"/>
    </location>
</feature>
<evidence type="ECO:0000313" key="7">
    <source>
        <dbReference type="Proteomes" id="UP000285860"/>
    </source>
</evidence>
<dbReference type="InterPro" id="IPR056884">
    <property type="entry name" value="NPHP3-like_N"/>
</dbReference>
<dbReference type="Proteomes" id="UP000285860">
    <property type="component" value="Unassembled WGS sequence"/>
</dbReference>
<evidence type="ECO:0000256" key="4">
    <source>
        <dbReference type="SAM" id="MobiDB-lite"/>
    </source>
</evidence>
<dbReference type="InterPro" id="IPR007111">
    <property type="entry name" value="NACHT_NTPase"/>
</dbReference>
<keyword evidence="2" id="KW-0677">Repeat</keyword>
<dbReference type="VEuPathDB" id="FungiDB:FOIG_16512"/>
<feature type="repeat" description="WD" evidence="3">
    <location>
        <begin position="879"/>
        <end position="920"/>
    </location>
</feature>
<dbReference type="VEuPathDB" id="FungiDB:FOC4_g10001262"/>
<dbReference type="VEuPathDB" id="FungiDB:FOXG_06717"/>
<dbReference type="VEuPathDB" id="FungiDB:FOZG_18170"/>
<dbReference type="VEuPathDB" id="FungiDB:FOC1_g10015937"/>
<dbReference type="PROSITE" id="PS50837">
    <property type="entry name" value="NACHT"/>
    <property type="match status" value="1"/>
</dbReference>
<dbReference type="VEuPathDB" id="FungiDB:FOIG_08855"/>
<feature type="region of interest" description="Disordered" evidence="4">
    <location>
        <begin position="1"/>
        <end position="25"/>
    </location>
</feature>
<dbReference type="VEuPathDB" id="FungiDB:FOMG_17501"/>
<feature type="repeat" description="WD" evidence="3">
    <location>
        <begin position="1005"/>
        <end position="1046"/>
    </location>
</feature>
<feature type="repeat" description="WD" evidence="3">
    <location>
        <begin position="711"/>
        <end position="752"/>
    </location>
</feature>
<dbReference type="VEuPathDB" id="FungiDB:FOC1_g10004174"/>
<evidence type="ECO:0000259" key="5">
    <source>
        <dbReference type="PROSITE" id="PS50837"/>
    </source>
</evidence>
<dbReference type="SMART" id="SM00320">
    <property type="entry name" value="WD40"/>
    <property type="match status" value="12"/>
</dbReference>
<feature type="repeat" description="WD" evidence="3">
    <location>
        <begin position="753"/>
        <end position="794"/>
    </location>
</feature>
<evidence type="ECO:0000256" key="3">
    <source>
        <dbReference type="PROSITE-ProRule" id="PRU00221"/>
    </source>
</evidence>
<comment type="caution">
    <text evidence="6">The sequence shown here is derived from an EMBL/GenBank/DDBJ whole genome shotgun (WGS) entry which is preliminary data.</text>
</comment>
<dbReference type="VEuPathDB" id="FungiDB:FOIG_05232"/>
<protein>
    <submittedName>
        <fullName evidence="6">Vegetative incompatibility protein HET-E-1</fullName>
    </submittedName>
</protein>
<feature type="compositionally biased region" description="Polar residues" evidence="4">
    <location>
        <begin position="11"/>
        <end position="22"/>
    </location>
</feature>
<dbReference type="SUPFAM" id="SSF52540">
    <property type="entry name" value="P-loop containing nucleoside triphosphate hydrolases"/>
    <property type="match status" value="1"/>
</dbReference>
<gene>
    <name evidence="6" type="ORF">BFJ68_g16010</name>
</gene>
<evidence type="ECO:0000256" key="1">
    <source>
        <dbReference type="ARBA" id="ARBA00022574"/>
    </source>
</evidence>
<name>A0A420PHU1_FUSOX</name>
<feature type="repeat" description="WD" evidence="3">
    <location>
        <begin position="795"/>
        <end position="836"/>
    </location>
</feature>
<feature type="repeat" description="WD" evidence="3">
    <location>
        <begin position="837"/>
        <end position="878"/>
    </location>
</feature>
<reference evidence="6 7" key="1">
    <citation type="journal article" date="2018" name="Sci. Rep.">
        <title>Characterisation of pathogen-specific regions and novel effector candidates in Fusarium oxysporum f. sp. cepae.</title>
        <authorList>
            <person name="Armitage A.D."/>
            <person name="Taylor A."/>
            <person name="Sobczyk M.K."/>
            <person name="Baxter L."/>
            <person name="Greenfield B.P."/>
            <person name="Bates H.J."/>
            <person name="Wilson F."/>
            <person name="Jackson A.C."/>
            <person name="Ott S."/>
            <person name="Harrison R.J."/>
            <person name="Clarkson J.P."/>
        </authorList>
    </citation>
    <scope>NUCLEOTIDE SEQUENCE [LARGE SCALE GENOMIC DNA]</scope>
    <source>
        <strain evidence="6 7">Fo_A28</strain>
    </source>
</reference>
<evidence type="ECO:0000313" key="6">
    <source>
        <dbReference type="EMBL" id="RKK92072.1"/>
    </source>
</evidence>
<feature type="repeat" description="WD" evidence="3">
    <location>
        <begin position="669"/>
        <end position="710"/>
    </location>
</feature>
<accession>A0A420PHU1</accession>
<dbReference type="VEuPathDB" id="FungiDB:HZS61_011475"/>
<dbReference type="InterPro" id="IPR027417">
    <property type="entry name" value="P-loop_NTPase"/>
</dbReference>
<dbReference type="InterPro" id="IPR036322">
    <property type="entry name" value="WD40_repeat_dom_sf"/>
</dbReference>
<dbReference type="InterPro" id="IPR015943">
    <property type="entry name" value="WD40/YVTN_repeat-like_dom_sf"/>
</dbReference>
<proteinExistence type="predicted"/>
<dbReference type="VEuPathDB" id="FungiDB:FOXG_06947"/>
<dbReference type="VEuPathDB" id="FungiDB:FOC4_g10009163"/>
<feature type="repeat" description="WD" evidence="3">
    <location>
        <begin position="963"/>
        <end position="1004"/>
    </location>
</feature>
<sequence length="1231" mass="135032">MATNDERGKGTINSLKNATISGNGRLHVGDNYTTNNYMTNNYANHSDPNLDQCLIDLQVTDPRHDKRRIEETKGGLLKDSYKWILHHQDFRRWRDDRDSRLLWIKGDPGKGKTMLLCGIVKELEKQGKKPLAYFFCQAADSRINNATAVLRGLIYLLLDQQPSLISHVKKRYKNAGKRLFEDVNAWVALSEIFEDIFAETLRDSTLLIIDALDECLTGCQQLLDWIVKILSEFPRVKWIVSSRNWPDIEEKLDNTKQKVRLDLELNQASISAAVRIFIRHRVEALAKEKKYDRQTRDVVEQHLVSHANDTFLWVALVCQELADPKVRKRHMRDKLKSYPRGLDPLYERMMKHIVNSNDADLCKEILAIASVIYRPITLKELKVLVKSLEDFDQDDLEEIIGCCGSFLTLREGVVYFVHQSAKDFLLSKTSDQILPSGAADQHYAIFSRSLEALSKSLRRDIYNLCSPGFSIEQVSTPDPDPLASTRYSCIYWVDHLHDSEPAAKTRDKDLQDGGVVHDFLQTKYLYWLEAISLLRSMSEGVMAMQKLRGLVRNVEARQVTELLRDAHRFILFHKRAIEIAPLQAYASALVFSPARSRVRKLFKKEEPDWIISKPSMEGNWNACLQTLEGHGHWVISVAFSADGQWIASGSLDKTVKIWDAGTGACLRTLEGHSDSVHSVAISADGQWIASGSWDKTVKIWDAGTGACLRTLEGHGDSVHSVAISADGQWIASSSLDSTVKIWDAGTGACLRTLEGHGGLVSSVAFSADSQWIASGSPDKTVKIWDATTGACVRTLKDHGGLVSSVAFSADSQWIASGSWDKTGKIWDATTGVCVRTLQGHSCSVLSIAFSADSQLVVSGLLDKTVKIWDASTGACLQTLEGHGGPVISVAFSADGQRVASGSYDKTVKTWDASTSAYVQMFERHGDSVLSVAVSADSKWIASSSLDSTVKIWDAGTGACLQTLEGYGGLVNSVAFSADSQRIVSGSYDKTVKIWDTGIGACLQTLKGHSDSVHSVAFSADGQQVASGSYDKAVKIWDASTGACLQTLEGHGGPVHSVAFSADGQRVASGSYDKAVKIWDAGTGACLQTLEGHGGSVLSVAFSADSKWIASSSLDNTVKIWDASTGACVQTLNIGRPTAHLWFDLMTNSRLSTDIGVLNLNLPSVETRLTQASLQDVSYCGYGISADGIWVVKDGKGQLWLPLEYRASESAVAGSTVAIGCRSGYVLVMKFS</sequence>
<dbReference type="PANTHER" id="PTHR19848:SF8">
    <property type="entry name" value="F-BOX AND WD REPEAT DOMAIN CONTAINING 7"/>
    <property type="match status" value="1"/>
</dbReference>
<organism evidence="6 7">
    <name type="scientific">Fusarium oxysporum</name>
    <name type="common">Fusarium vascular wilt</name>
    <dbReference type="NCBI Taxonomy" id="5507"/>
    <lineage>
        <taxon>Eukaryota</taxon>
        <taxon>Fungi</taxon>
        <taxon>Dikarya</taxon>
        <taxon>Ascomycota</taxon>
        <taxon>Pezizomycotina</taxon>
        <taxon>Sordariomycetes</taxon>
        <taxon>Hypocreomycetidae</taxon>
        <taxon>Hypocreales</taxon>
        <taxon>Nectriaceae</taxon>
        <taxon>Fusarium</taxon>
        <taxon>Fusarium oxysporum species complex</taxon>
    </lineage>
</organism>
<dbReference type="Gene3D" id="3.40.50.300">
    <property type="entry name" value="P-loop containing nucleotide triphosphate hydrolases"/>
    <property type="match status" value="1"/>
</dbReference>
<evidence type="ECO:0000256" key="2">
    <source>
        <dbReference type="ARBA" id="ARBA00022737"/>
    </source>
</evidence>
<dbReference type="PROSITE" id="PS00678">
    <property type="entry name" value="WD_REPEATS_1"/>
    <property type="match status" value="5"/>
</dbReference>